<dbReference type="InterPro" id="IPR009057">
    <property type="entry name" value="Homeodomain-like_sf"/>
</dbReference>
<keyword evidence="6" id="KW-1185">Reference proteome</keyword>
<feature type="domain" description="HTH araC/xylS-type" evidence="4">
    <location>
        <begin position="177"/>
        <end position="279"/>
    </location>
</feature>
<keyword evidence="3" id="KW-0804">Transcription</keyword>
<dbReference type="EMBL" id="CP027860">
    <property type="protein sequence ID" value="AVP97098.1"/>
    <property type="molecule type" value="Genomic_DNA"/>
</dbReference>
<dbReference type="InterPro" id="IPR046532">
    <property type="entry name" value="DUF6597"/>
</dbReference>
<dbReference type="KEGG" id="xba:C7S18_07785"/>
<dbReference type="Pfam" id="PF12833">
    <property type="entry name" value="HTH_18"/>
    <property type="match status" value="1"/>
</dbReference>
<dbReference type="GO" id="GO:0003700">
    <property type="term" value="F:DNA-binding transcription factor activity"/>
    <property type="evidence" value="ECO:0007669"/>
    <property type="project" value="InterPro"/>
</dbReference>
<evidence type="ECO:0000256" key="2">
    <source>
        <dbReference type="ARBA" id="ARBA00023125"/>
    </source>
</evidence>
<reference evidence="5 6" key="1">
    <citation type="submission" date="2018-03" db="EMBL/GenBank/DDBJ databases">
        <title>Ahniella affigens gen. nov., sp. nov., a gammaproteobacterium isolated from sandy soil near a stream.</title>
        <authorList>
            <person name="Ko Y."/>
            <person name="Kim J.-H."/>
        </authorList>
    </citation>
    <scope>NUCLEOTIDE SEQUENCE [LARGE SCALE GENOMIC DNA]</scope>
    <source>
        <strain evidence="5 6">D13</strain>
    </source>
</reference>
<dbReference type="GO" id="GO:0043565">
    <property type="term" value="F:sequence-specific DNA binding"/>
    <property type="evidence" value="ECO:0007669"/>
    <property type="project" value="InterPro"/>
</dbReference>
<evidence type="ECO:0000313" key="6">
    <source>
        <dbReference type="Proteomes" id="UP000241074"/>
    </source>
</evidence>
<dbReference type="SUPFAM" id="SSF46689">
    <property type="entry name" value="Homeodomain-like"/>
    <property type="match status" value="1"/>
</dbReference>
<name>A0A2P1PQK5_9GAMM</name>
<dbReference type="Gene3D" id="1.10.10.60">
    <property type="entry name" value="Homeodomain-like"/>
    <property type="match status" value="1"/>
</dbReference>
<dbReference type="PANTHER" id="PTHR46796">
    <property type="entry name" value="HTH-TYPE TRANSCRIPTIONAL ACTIVATOR RHAS-RELATED"/>
    <property type="match status" value="1"/>
</dbReference>
<dbReference type="SMART" id="SM00342">
    <property type="entry name" value="HTH_ARAC"/>
    <property type="match status" value="1"/>
</dbReference>
<dbReference type="Proteomes" id="UP000241074">
    <property type="component" value="Chromosome"/>
</dbReference>
<dbReference type="PROSITE" id="PS01124">
    <property type="entry name" value="HTH_ARAC_FAMILY_2"/>
    <property type="match status" value="1"/>
</dbReference>
<dbReference type="InterPro" id="IPR050204">
    <property type="entry name" value="AraC_XylS_family_regulators"/>
</dbReference>
<evidence type="ECO:0000259" key="4">
    <source>
        <dbReference type="PROSITE" id="PS01124"/>
    </source>
</evidence>
<keyword evidence="2" id="KW-0238">DNA-binding</keyword>
<sequence>MAGSITDRISLFERQDALGCWRVATCTPSPALAPFVLSYWFGEGQVFYQRDRILPGGTSFLLINLGPTQYRILPGPPEQRVPFRDIWYSGMHEGPIETEAPHGNALLGVVFQSAGARGVLHVDAQALANQIQPLEDLLGSSVLALRERLLQMSDCRARFAELEHWLLCRLRSQHAPHRLVSWAVANLQRSAGQGSVERLAAEAGVSRKYLGNLFQRDVGLSPKMLARVLRFQSALSLLAWRDTVPWVALAEHCGYYDQSHLTRDFQAFSGYAPGAFVRQARPDGQSVVVAG</sequence>
<reference evidence="5 6" key="2">
    <citation type="submission" date="2018-03" db="EMBL/GenBank/DDBJ databases">
        <authorList>
            <person name="Keele B.F."/>
        </authorList>
    </citation>
    <scope>NUCLEOTIDE SEQUENCE [LARGE SCALE GENOMIC DNA]</scope>
    <source>
        <strain evidence="5 6">D13</strain>
    </source>
</reference>
<protein>
    <recommendedName>
        <fullName evidence="4">HTH araC/xylS-type domain-containing protein</fullName>
    </recommendedName>
</protein>
<evidence type="ECO:0000256" key="1">
    <source>
        <dbReference type="ARBA" id="ARBA00023015"/>
    </source>
</evidence>
<dbReference type="OrthoDB" id="9809338at2"/>
<accession>A0A2P1PQK5</accession>
<keyword evidence="1" id="KW-0805">Transcription regulation</keyword>
<dbReference type="InterPro" id="IPR018060">
    <property type="entry name" value="HTH_AraC"/>
</dbReference>
<evidence type="ECO:0000313" key="5">
    <source>
        <dbReference type="EMBL" id="AVP97098.1"/>
    </source>
</evidence>
<proteinExistence type="predicted"/>
<dbReference type="AlphaFoldDB" id="A0A2P1PQK5"/>
<dbReference type="Pfam" id="PF20240">
    <property type="entry name" value="DUF6597"/>
    <property type="match status" value="1"/>
</dbReference>
<organism evidence="5 6">
    <name type="scientific">Ahniella affigens</name>
    <dbReference type="NCBI Taxonomy" id="2021234"/>
    <lineage>
        <taxon>Bacteria</taxon>
        <taxon>Pseudomonadati</taxon>
        <taxon>Pseudomonadota</taxon>
        <taxon>Gammaproteobacteria</taxon>
        <taxon>Lysobacterales</taxon>
        <taxon>Rhodanobacteraceae</taxon>
        <taxon>Ahniella</taxon>
    </lineage>
</organism>
<gene>
    <name evidence="5" type="ORF">C7S18_07785</name>
</gene>
<evidence type="ECO:0000256" key="3">
    <source>
        <dbReference type="ARBA" id="ARBA00023163"/>
    </source>
</evidence>
<dbReference type="RefSeq" id="WP_106891023.1">
    <property type="nucleotide sequence ID" value="NZ_CP027860.1"/>
</dbReference>